<dbReference type="InterPro" id="IPR012312">
    <property type="entry name" value="Hemerythrin-like"/>
</dbReference>
<gene>
    <name evidence="2" type="ORF">FOJ82_08630</name>
</gene>
<accession>A0A553K087</accession>
<organism evidence="2 3">
    <name type="scientific">Tessaracoccus rhinocerotis</name>
    <dbReference type="NCBI Taxonomy" id="1689449"/>
    <lineage>
        <taxon>Bacteria</taxon>
        <taxon>Bacillati</taxon>
        <taxon>Actinomycetota</taxon>
        <taxon>Actinomycetes</taxon>
        <taxon>Propionibacteriales</taxon>
        <taxon>Propionibacteriaceae</taxon>
        <taxon>Tessaracoccus</taxon>
    </lineage>
</organism>
<evidence type="ECO:0000313" key="2">
    <source>
        <dbReference type="EMBL" id="TRY18114.1"/>
    </source>
</evidence>
<dbReference type="Pfam" id="PF01814">
    <property type="entry name" value="Hemerythrin"/>
    <property type="match status" value="1"/>
</dbReference>
<dbReference type="CDD" id="cd12108">
    <property type="entry name" value="Hr-like"/>
    <property type="match status" value="1"/>
</dbReference>
<dbReference type="EMBL" id="VKKG01000003">
    <property type="protein sequence ID" value="TRY18114.1"/>
    <property type="molecule type" value="Genomic_DNA"/>
</dbReference>
<proteinExistence type="predicted"/>
<reference evidence="2 3" key="1">
    <citation type="submission" date="2019-07" db="EMBL/GenBank/DDBJ databases">
        <authorList>
            <person name="Zhou L.-Y."/>
        </authorList>
    </citation>
    <scope>NUCLEOTIDE SEQUENCE [LARGE SCALE GENOMIC DNA]</scope>
    <source>
        <strain evidence="2 3">YIM 101269</strain>
    </source>
</reference>
<name>A0A553K087_9ACTN</name>
<feature type="domain" description="Hemerythrin-like" evidence="1">
    <location>
        <begin position="37"/>
        <end position="141"/>
    </location>
</feature>
<dbReference type="AlphaFoldDB" id="A0A553K087"/>
<comment type="caution">
    <text evidence="2">The sequence shown here is derived from an EMBL/GenBank/DDBJ whole genome shotgun (WGS) entry which is preliminary data.</text>
</comment>
<evidence type="ECO:0000259" key="1">
    <source>
        <dbReference type="Pfam" id="PF01814"/>
    </source>
</evidence>
<dbReference type="RefSeq" id="WP_143938090.1">
    <property type="nucleotide sequence ID" value="NZ_VKKG01000003.1"/>
</dbReference>
<keyword evidence="3" id="KW-1185">Reference proteome</keyword>
<dbReference type="Proteomes" id="UP000317638">
    <property type="component" value="Unassembled WGS sequence"/>
</dbReference>
<sequence>MEAMMPCDASGMAEIHRFFKSSFGEGGDLVGRVRQGDAAHADRVGAHLHALSRSLHAHHEFEDERMWDPLVQRAPGCTLHVDRMRQQHAEMLLHLEALDAALPAWRSSGRASEADPVLEALVGINAALAVHLPDEEGNVVPVMEEVFVQKVMDDASAHGRRATPRGYAFPMLGQILAAQPDGGDEWLRKHLPPPVRWVWRGFGRRRYESYRRELLESS</sequence>
<evidence type="ECO:0000313" key="3">
    <source>
        <dbReference type="Proteomes" id="UP000317638"/>
    </source>
</evidence>
<protein>
    <submittedName>
        <fullName evidence="2">Hemerythrin domain-containing protein</fullName>
    </submittedName>
</protein>
<dbReference type="Gene3D" id="1.20.120.520">
    <property type="entry name" value="nmb1532 protein domain like"/>
    <property type="match status" value="1"/>
</dbReference>
<dbReference type="OrthoDB" id="5197650at2"/>